<dbReference type="Gene3D" id="3.40.50.150">
    <property type="entry name" value="Vaccinia Virus protein VP39"/>
    <property type="match status" value="1"/>
</dbReference>
<keyword evidence="2" id="KW-1185">Reference proteome</keyword>
<gene>
    <name evidence="1" type="ORF">HK100_007130</name>
</gene>
<dbReference type="AlphaFoldDB" id="A0AAD5X8F5"/>
<dbReference type="EMBL" id="JADGJH010003344">
    <property type="protein sequence ID" value="KAJ3091649.1"/>
    <property type="molecule type" value="Genomic_DNA"/>
</dbReference>
<comment type="caution">
    <text evidence="1">The sequence shown here is derived from an EMBL/GenBank/DDBJ whole genome shotgun (WGS) entry which is preliminary data.</text>
</comment>
<dbReference type="InterPro" id="IPR029063">
    <property type="entry name" value="SAM-dependent_MTases_sf"/>
</dbReference>
<protein>
    <recommendedName>
        <fullName evidence="3">Methyltransferase type 11 domain-containing protein</fullName>
    </recommendedName>
</protein>
<name>A0AAD5X8F5_9FUNG</name>
<reference evidence="1" key="1">
    <citation type="submission" date="2020-05" db="EMBL/GenBank/DDBJ databases">
        <title>Phylogenomic resolution of chytrid fungi.</title>
        <authorList>
            <person name="Stajich J.E."/>
            <person name="Amses K."/>
            <person name="Simmons R."/>
            <person name="Seto K."/>
            <person name="Myers J."/>
            <person name="Bonds A."/>
            <person name="Quandt C.A."/>
            <person name="Barry K."/>
            <person name="Liu P."/>
            <person name="Grigoriev I."/>
            <person name="Longcore J.E."/>
            <person name="James T.Y."/>
        </authorList>
    </citation>
    <scope>NUCLEOTIDE SEQUENCE</scope>
    <source>
        <strain evidence="1">JEL0513</strain>
    </source>
</reference>
<accession>A0AAD5X8F5</accession>
<dbReference type="Proteomes" id="UP001211907">
    <property type="component" value="Unassembled WGS sequence"/>
</dbReference>
<proteinExistence type="predicted"/>
<evidence type="ECO:0008006" key="3">
    <source>
        <dbReference type="Google" id="ProtNLM"/>
    </source>
</evidence>
<evidence type="ECO:0000313" key="1">
    <source>
        <dbReference type="EMBL" id="KAJ3091649.1"/>
    </source>
</evidence>
<dbReference type="SUPFAM" id="SSF53335">
    <property type="entry name" value="S-adenosyl-L-methionine-dependent methyltransferases"/>
    <property type="match status" value="1"/>
</dbReference>
<organism evidence="1 2">
    <name type="scientific">Physocladia obscura</name>
    <dbReference type="NCBI Taxonomy" id="109957"/>
    <lineage>
        <taxon>Eukaryota</taxon>
        <taxon>Fungi</taxon>
        <taxon>Fungi incertae sedis</taxon>
        <taxon>Chytridiomycota</taxon>
        <taxon>Chytridiomycota incertae sedis</taxon>
        <taxon>Chytridiomycetes</taxon>
        <taxon>Chytridiales</taxon>
        <taxon>Chytriomycetaceae</taxon>
        <taxon>Physocladia</taxon>
    </lineage>
</organism>
<evidence type="ECO:0000313" key="2">
    <source>
        <dbReference type="Proteomes" id="UP001211907"/>
    </source>
</evidence>
<feature type="non-terminal residue" evidence="1">
    <location>
        <position position="180"/>
    </location>
</feature>
<sequence length="180" mass="20839">MYDSHTIYSTTAKKIRSLKTDDDNTFDYVHQRLMILGVPRTKVPDILRELVRVTKPGGWIELVEADGVFYNAGPYSKTFGGAFFDALHRRGLDCYAATNLPWFTRHIAANVENQEIQTLQIPINWGSKMGVLSGQEVRSGFLTLEDWLHRAIGITREEYRQLMDDCFNEWKENKTFMLTR</sequence>